<feature type="region of interest" description="Disordered" evidence="7">
    <location>
        <begin position="214"/>
        <end position="235"/>
    </location>
</feature>
<dbReference type="FunFam" id="1.20.58.610:FF:000002">
    <property type="entry name" value="Hsp90 co-chaperone Cdc37, putative"/>
    <property type="match status" value="1"/>
</dbReference>
<evidence type="ECO:0000256" key="2">
    <source>
        <dbReference type="ARBA" id="ARBA00006222"/>
    </source>
</evidence>
<name>A0A8H3FFR7_9LECA</name>
<dbReference type="SMART" id="SM01071">
    <property type="entry name" value="CDC37_N"/>
    <property type="match status" value="1"/>
</dbReference>
<evidence type="ECO:0000259" key="10">
    <source>
        <dbReference type="SMART" id="SM01071"/>
    </source>
</evidence>
<dbReference type="GO" id="GO:0051082">
    <property type="term" value="F:unfolded protein binding"/>
    <property type="evidence" value="ECO:0007669"/>
    <property type="project" value="TreeGrafter"/>
</dbReference>
<comment type="caution">
    <text evidence="11">The sequence shown here is derived from an EMBL/GenBank/DDBJ whole genome shotgun (WGS) entry which is preliminary data.</text>
</comment>
<accession>A0A8H3FFR7</accession>
<evidence type="ECO:0000256" key="6">
    <source>
        <dbReference type="SAM" id="Coils"/>
    </source>
</evidence>
<evidence type="ECO:0000313" key="12">
    <source>
        <dbReference type="Proteomes" id="UP000664169"/>
    </source>
</evidence>
<evidence type="ECO:0000256" key="4">
    <source>
        <dbReference type="ARBA" id="ARBA00023186"/>
    </source>
</evidence>
<keyword evidence="4" id="KW-0143">Chaperone</keyword>
<dbReference type="Proteomes" id="UP000664169">
    <property type="component" value="Unassembled WGS sequence"/>
</dbReference>
<protein>
    <recommendedName>
        <fullName evidence="5">Hsp90 chaperone protein kinase-targeting subunit</fullName>
    </recommendedName>
</protein>
<feature type="domain" description="Cdc37 Hsp90 binding" evidence="9">
    <location>
        <begin position="226"/>
        <end position="387"/>
    </location>
</feature>
<reference evidence="11" key="1">
    <citation type="submission" date="2021-03" db="EMBL/GenBank/DDBJ databases">
        <authorList>
            <person name="Tagirdzhanova G."/>
        </authorList>
    </citation>
    <scope>NUCLEOTIDE SEQUENCE</scope>
</reference>
<evidence type="ECO:0000256" key="1">
    <source>
        <dbReference type="ARBA" id="ARBA00004496"/>
    </source>
</evidence>
<keyword evidence="3" id="KW-0963">Cytoplasm</keyword>
<dbReference type="InterPro" id="IPR038189">
    <property type="entry name" value="Cdc37_Hsp90-bd_sf"/>
</dbReference>
<dbReference type="Pfam" id="PF08564">
    <property type="entry name" value="CDC37_C"/>
    <property type="match status" value="1"/>
</dbReference>
<evidence type="ECO:0000259" key="8">
    <source>
        <dbReference type="SMART" id="SM01069"/>
    </source>
</evidence>
<feature type="domain" description="Cdc37 N-terminal" evidence="10">
    <location>
        <begin position="2"/>
        <end position="189"/>
    </location>
</feature>
<evidence type="ECO:0000256" key="3">
    <source>
        <dbReference type="ARBA" id="ARBA00022490"/>
    </source>
</evidence>
<dbReference type="GO" id="GO:0031072">
    <property type="term" value="F:heat shock protein binding"/>
    <property type="evidence" value="ECO:0007669"/>
    <property type="project" value="TreeGrafter"/>
</dbReference>
<dbReference type="PANTHER" id="PTHR12800">
    <property type="entry name" value="CDC37-RELATED"/>
    <property type="match status" value="1"/>
</dbReference>
<organism evidence="11 12">
    <name type="scientific">Gomphillus americanus</name>
    <dbReference type="NCBI Taxonomy" id="1940652"/>
    <lineage>
        <taxon>Eukaryota</taxon>
        <taxon>Fungi</taxon>
        <taxon>Dikarya</taxon>
        <taxon>Ascomycota</taxon>
        <taxon>Pezizomycotina</taxon>
        <taxon>Lecanoromycetes</taxon>
        <taxon>OSLEUM clade</taxon>
        <taxon>Ostropomycetidae</taxon>
        <taxon>Ostropales</taxon>
        <taxon>Graphidaceae</taxon>
        <taxon>Gomphilloideae</taxon>
        <taxon>Gomphillus</taxon>
    </lineage>
</organism>
<feature type="region of interest" description="Disordered" evidence="7">
    <location>
        <begin position="97"/>
        <end position="116"/>
    </location>
</feature>
<dbReference type="EMBL" id="CAJPDQ010000020">
    <property type="protein sequence ID" value="CAF9923761.1"/>
    <property type="molecule type" value="Genomic_DNA"/>
</dbReference>
<gene>
    <name evidence="11" type="ORF">GOMPHAMPRED_003441</name>
</gene>
<dbReference type="Pfam" id="PF03234">
    <property type="entry name" value="CDC37_N"/>
    <property type="match status" value="1"/>
</dbReference>
<dbReference type="InterPro" id="IPR004918">
    <property type="entry name" value="Cdc37"/>
</dbReference>
<feature type="domain" description="Cdc37 C-terminal" evidence="8">
    <location>
        <begin position="400"/>
        <end position="495"/>
    </location>
</feature>
<dbReference type="Pfam" id="PF08565">
    <property type="entry name" value="CDC37_M"/>
    <property type="match status" value="1"/>
</dbReference>
<dbReference type="SUPFAM" id="SSF101391">
    <property type="entry name" value="Hsp90 co-chaperone CDC37"/>
    <property type="match status" value="1"/>
</dbReference>
<proteinExistence type="inferred from homology"/>
<dbReference type="AlphaFoldDB" id="A0A8H3FFR7"/>
<comment type="subcellular location">
    <subcellularLocation>
        <location evidence="1">Cytoplasm</location>
    </subcellularLocation>
</comment>
<feature type="coiled-coil region" evidence="6">
    <location>
        <begin position="148"/>
        <end position="175"/>
    </location>
</feature>
<keyword evidence="12" id="KW-1185">Reference proteome</keyword>
<dbReference type="InterPro" id="IPR013873">
    <property type="entry name" value="Cdc37_C"/>
</dbReference>
<dbReference type="InterPro" id="IPR013874">
    <property type="entry name" value="Cdc37_Hsp90-bd"/>
</dbReference>
<comment type="similarity">
    <text evidence="2">Belongs to the CDC37 family.</text>
</comment>
<evidence type="ECO:0000313" key="11">
    <source>
        <dbReference type="EMBL" id="CAF9923761.1"/>
    </source>
</evidence>
<dbReference type="GO" id="GO:0051087">
    <property type="term" value="F:protein-folding chaperone binding"/>
    <property type="evidence" value="ECO:0007669"/>
    <property type="project" value="TreeGrafter"/>
</dbReference>
<evidence type="ECO:0000259" key="9">
    <source>
        <dbReference type="SMART" id="SM01070"/>
    </source>
</evidence>
<evidence type="ECO:0000256" key="7">
    <source>
        <dbReference type="SAM" id="MobiDB-lite"/>
    </source>
</evidence>
<dbReference type="InterPro" id="IPR013855">
    <property type="entry name" value="Cdc37_N_dom"/>
</dbReference>
<evidence type="ECO:0000256" key="5">
    <source>
        <dbReference type="ARBA" id="ARBA00031396"/>
    </source>
</evidence>
<dbReference type="SMART" id="SM01070">
    <property type="entry name" value="CDC37_M"/>
    <property type="match status" value="1"/>
</dbReference>
<dbReference type="OrthoDB" id="440202at2759"/>
<keyword evidence="6" id="KW-0175">Coiled coil</keyword>
<dbReference type="GO" id="GO:0005737">
    <property type="term" value="C:cytoplasm"/>
    <property type="evidence" value="ECO:0007669"/>
    <property type="project" value="UniProtKB-SubCell"/>
</dbReference>
<dbReference type="PANTHER" id="PTHR12800:SF4">
    <property type="entry name" value="HSP90 CO-CHAPERONE CDC37"/>
    <property type="match status" value="1"/>
</dbReference>
<sequence>MPVDYSKWDALELSDDSDFESHPNVDKRSFIRAKQNQIHQQRAERKHQIETLKYERTINDGLLRRIDTLLAELRSHESEAKDRDAFLYQALIASAGDADDDEAPPPPGGVHSKEGPVRYSQMMGSLADQVKKEVEGEDDWYHAYIKGVEGHKKKVTGLQKQLAEKLAELEKEETRKITSEHIRDGFNSTMVNKGGMAGSSTANKTVEVLNPGALKKAPLDRTDSAASGAEGDIDEDIGALQKNSSSHAAAGEEDDKDSVEPTALGKQFAKIKYGDYKACLAFISEHPEILTERETDGLLVEGFEAQMKGEEAYAKLCVHQALLTQYCRALGRDGVGLFFKRITTPGHKANKVFLDDVDSQYQRIKTRTAEILTERAADPVSEQAEQIQLQPMQPGSEIHFNIPQPNSEEEIEQQARAVFESFPPGLQRALESGSLDRVNEVLGKMSVEEAEEVVGQLGENGMMDMREGVIDSTTEEGRRALEEIEAGRTGAEEQEN</sequence>
<dbReference type="SMART" id="SM01069">
    <property type="entry name" value="CDC37_C"/>
    <property type="match status" value="1"/>
</dbReference>
<dbReference type="GO" id="GO:0006457">
    <property type="term" value="P:protein folding"/>
    <property type="evidence" value="ECO:0007669"/>
    <property type="project" value="TreeGrafter"/>
</dbReference>
<dbReference type="GO" id="GO:0050821">
    <property type="term" value="P:protein stabilization"/>
    <property type="evidence" value="ECO:0007669"/>
    <property type="project" value="TreeGrafter"/>
</dbReference>
<dbReference type="Gene3D" id="1.20.58.610">
    <property type="entry name" value="Cdc37, Hsp90 binding domain"/>
    <property type="match status" value="1"/>
</dbReference>
<dbReference type="GO" id="GO:0019901">
    <property type="term" value="F:protein kinase binding"/>
    <property type="evidence" value="ECO:0007669"/>
    <property type="project" value="InterPro"/>
</dbReference>